<proteinExistence type="inferred from homology"/>
<keyword evidence="7 9" id="KW-0496">Mitochondrion</keyword>
<dbReference type="AlphaFoldDB" id="A0A8S9WQ01"/>
<dbReference type="PANTHER" id="PTHR12441:SF10">
    <property type="entry name" value="ATP SYNTHASE-COUPLING FACTOR 6, MITOCHONDRIAL"/>
    <property type="match status" value="1"/>
</dbReference>
<comment type="similarity">
    <text evidence="1 9">Belongs to the eukaryotic ATPase subunit F6 family.</text>
</comment>
<dbReference type="SUPFAM" id="SSF111357">
    <property type="entry name" value="Mitochondrial ATP synthase coupling factor 6"/>
    <property type="match status" value="1"/>
</dbReference>
<evidence type="ECO:0000256" key="1">
    <source>
        <dbReference type="ARBA" id="ARBA00007346"/>
    </source>
</evidence>
<keyword evidence="8 9" id="KW-0472">Membrane</keyword>
<evidence type="ECO:0000256" key="3">
    <source>
        <dbReference type="ARBA" id="ARBA00022547"/>
    </source>
</evidence>
<evidence type="ECO:0000313" key="10">
    <source>
        <dbReference type="EMBL" id="KAF6198259.1"/>
    </source>
</evidence>
<keyword evidence="2 9" id="KW-0813">Transport</keyword>
<evidence type="ECO:0000313" key="11">
    <source>
        <dbReference type="Proteomes" id="UP000466442"/>
    </source>
</evidence>
<keyword evidence="5 9" id="KW-0999">Mitochondrion inner membrane</keyword>
<sequence>MVMKEMAATRIFMNVSSNLRVSAKRNFGVCAPALQKVSDPIQQLFLDKLRDYKTKSSGGKLVDSTPEIEREWKQELGKLAKQYGGSEGADMTKFPDFKFADVKLDPINLQE</sequence>
<evidence type="ECO:0000256" key="9">
    <source>
        <dbReference type="PIRNR" id="PIRNR002455"/>
    </source>
</evidence>
<comment type="function">
    <text evidence="9">Mitochondrial membrane ATP synthase (F(1)F(0) ATP synthase or Complex V) produces ATP from ADP in the presence of a proton gradient across the membrane which is generated by electron transport complexes of the respiratory chain.</text>
</comment>
<dbReference type="GO" id="GO:0015986">
    <property type="term" value="P:proton motive force-driven ATP synthesis"/>
    <property type="evidence" value="ECO:0007669"/>
    <property type="project" value="InterPro"/>
</dbReference>
<dbReference type="EMBL" id="WIXP02000016">
    <property type="protein sequence ID" value="KAF6198259.1"/>
    <property type="molecule type" value="Genomic_DNA"/>
</dbReference>
<dbReference type="GO" id="GO:0005743">
    <property type="term" value="C:mitochondrial inner membrane"/>
    <property type="evidence" value="ECO:0007669"/>
    <property type="project" value="UniProtKB-SubCell"/>
</dbReference>
<dbReference type="GO" id="GO:0015078">
    <property type="term" value="F:proton transmembrane transporter activity"/>
    <property type="evidence" value="ECO:0007669"/>
    <property type="project" value="InterPro"/>
</dbReference>
<dbReference type="InterPro" id="IPR008387">
    <property type="entry name" value="ATP_synth_f6_mt"/>
</dbReference>
<dbReference type="FunFam" id="1.10.246.110:FF:000001">
    <property type="entry name" value="ATP synthase-coupling factor 6, mitochondrial"/>
    <property type="match status" value="1"/>
</dbReference>
<dbReference type="InterPro" id="IPR036204">
    <property type="entry name" value="ATP_synth_f6_sf_mt"/>
</dbReference>
<dbReference type="Gene3D" id="1.10.246.110">
    <property type="entry name" value="Mitochondrial ATP synthase-coupling factor 6"/>
    <property type="match status" value="1"/>
</dbReference>
<dbReference type="PIRSF" id="PIRSF002455">
    <property type="entry name" value="ATP_synthase_coupling_factor_6"/>
    <property type="match status" value="1"/>
</dbReference>
<evidence type="ECO:0000256" key="4">
    <source>
        <dbReference type="ARBA" id="ARBA00022781"/>
    </source>
</evidence>
<evidence type="ECO:0000256" key="5">
    <source>
        <dbReference type="ARBA" id="ARBA00022792"/>
    </source>
</evidence>
<evidence type="ECO:0000256" key="2">
    <source>
        <dbReference type="ARBA" id="ARBA00022448"/>
    </source>
</evidence>
<dbReference type="PANTHER" id="PTHR12441">
    <property type="entry name" value="ATP SYNTHASE COUPLING FACTOR 6, MITOCHONDRIAL"/>
    <property type="match status" value="1"/>
</dbReference>
<accession>A0A8S9WQ01</accession>
<dbReference type="Proteomes" id="UP000466442">
    <property type="component" value="Linkage Group LG16"/>
</dbReference>
<dbReference type="GO" id="GO:0045259">
    <property type="term" value="C:proton-transporting ATP synthase complex"/>
    <property type="evidence" value="ECO:0007669"/>
    <property type="project" value="UniProtKB-KW"/>
</dbReference>
<evidence type="ECO:0000256" key="7">
    <source>
        <dbReference type="ARBA" id="ARBA00023128"/>
    </source>
</evidence>
<name>A0A8S9WQ01_APOLU</name>
<dbReference type="Pfam" id="PF05511">
    <property type="entry name" value="ATP-synt_F6"/>
    <property type="match status" value="1"/>
</dbReference>
<organism evidence="10 11">
    <name type="scientific">Apolygus lucorum</name>
    <name type="common">Small green plant bug</name>
    <name type="synonym">Lygocoris lucorum</name>
    <dbReference type="NCBI Taxonomy" id="248454"/>
    <lineage>
        <taxon>Eukaryota</taxon>
        <taxon>Metazoa</taxon>
        <taxon>Ecdysozoa</taxon>
        <taxon>Arthropoda</taxon>
        <taxon>Hexapoda</taxon>
        <taxon>Insecta</taxon>
        <taxon>Pterygota</taxon>
        <taxon>Neoptera</taxon>
        <taxon>Paraneoptera</taxon>
        <taxon>Hemiptera</taxon>
        <taxon>Heteroptera</taxon>
        <taxon>Panheteroptera</taxon>
        <taxon>Cimicomorpha</taxon>
        <taxon>Miridae</taxon>
        <taxon>Mirini</taxon>
        <taxon>Apolygus</taxon>
    </lineage>
</organism>
<dbReference type="OrthoDB" id="8902296at2759"/>
<evidence type="ECO:0000256" key="6">
    <source>
        <dbReference type="ARBA" id="ARBA00023065"/>
    </source>
</evidence>
<reference evidence="10" key="1">
    <citation type="journal article" date="2021" name="Mol. Ecol. Resour.">
        <title>Apolygus lucorum genome provides insights into omnivorousness and mesophyll feeding.</title>
        <authorList>
            <person name="Liu Y."/>
            <person name="Liu H."/>
            <person name="Wang H."/>
            <person name="Huang T."/>
            <person name="Liu B."/>
            <person name="Yang B."/>
            <person name="Yin L."/>
            <person name="Li B."/>
            <person name="Zhang Y."/>
            <person name="Zhang S."/>
            <person name="Jiang F."/>
            <person name="Zhang X."/>
            <person name="Ren Y."/>
            <person name="Wang B."/>
            <person name="Wang S."/>
            <person name="Lu Y."/>
            <person name="Wu K."/>
            <person name="Fan W."/>
            <person name="Wang G."/>
        </authorList>
    </citation>
    <scope>NUCLEOTIDE SEQUENCE</scope>
    <source>
        <strain evidence="10">12Hb</strain>
    </source>
</reference>
<keyword evidence="4 9" id="KW-0375">Hydrogen ion transport</keyword>
<comment type="caution">
    <text evidence="10">The sequence shown here is derived from an EMBL/GenBank/DDBJ whole genome shotgun (WGS) entry which is preliminary data.</text>
</comment>
<protein>
    <recommendedName>
        <fullName evidence="9">ATP synthase-coupling factor 6, mitochondrial</fullName>
        <shortName evidence="9">ATPase subunit F6</shortName>
    </recommendedName>
</protein>
<keyword evidence="3" id="KW-0138">CF(0)</keyword>
<gene>
    <name evidence="10" type="ORF">GE061_008006</name>
</gene>
<keyword evidence="6 9" id="KW-0406">Ion transport</keyword>
<keyword evidence="11" id="KW-1185">Reference proteome</keyword>
<comment type="subcellular location">
    <subcellularLocation>
        <location evidence="9">Mitochondrion</location>
    </subcellularLocation>
    <subcellularLocation>
        <location evidence="9">Mitochondrion inner membrane</location>
    </subcellularLocation>
</comment>
<evidence type="ECO:0000256" key="8">
    <source>
        <dbReference type="ARBA" id="ARBA00023136"/>
    </source>
</evidence>